<gene>
    <name evidence="1" type="ORF">SUNI508_09677</name>
</gene>
<proteinExistence type="predicted"/>
<dbReference type="Proteomes" id="UP001408356">
    <property type="component" value="Unassembled WGS sequence"/>
</dbReference>
<reference evidence="1 2" key="1">
    <citation type="journal article" date="2024" name="J. Plant Pathol.">
        <title>Sequence and assembly of the genome of Seiridium unicorne, isolate CBS 538.82, causal agent of cypress canker disease.</title>
        <authorList>
            <person name="Scali E."/>
            <person name="Rocca G.D."/>
            <person name="Danti R."/>
            <person name="Garbelotto M."/>
            <person name="Barberini S."/>
            <person name="Baroncelli R."/>
            <person name="Emiliani G."/>
        </authorList>
    </citation>
    <scope>NUCLEOTIDE SEQUENCE [LARGE SCALE GENOMIC DNA]</scope>
    <source>
        <strain evidence="1 2">BM-138-508</strain>
    </source>
</reference>
<accession>A0ABR2UQ62</accession>
<sequence length="99" mass="11372">MCDTSINSRESEELKAKTAFTNLLRLFCRCIHFTFAVVHVRIGKNPIEMADNGQPANGQPANGGEQPRVVEEIWEDIEEVEETWEENEVVETWEEVHGR</sequence>
<organism evidence="1 2">
    <name type="scientific">Seiridium unicorne</name>
    <dbReference type="NCBI Taxonomy" id="138068"/>
    <lineage>
        <taxon>Eukaryota</taxon>
        <taxon>Fungi</taxon>
        <taxon>Dikarya</taxon>
        <taxon>Ascomycota</taxon>
        <taxon>Pezizomycotina</taxon>
        <taxon>Sordariomycetes</taxon>
        <taxon>Xylariomycetidae</taxon>
        <taxon>Amphisphaeriales</taxon>
        <taxon>Sporocadaceae</taxon>
        <taxon>Seiridium</taxon>
    </lineage>
</organism>
<name>A0ABR2UQ62_9PEZI</name>
<comment type="caution">
    <text evidence="1">The sequence shown here is derived from an EMBL/GenBank/DDBJ whole genome shotgun (WGS) entry which is preliminary data.</text>
</comment>
<evidence type="ECO:0000313" key="2">
    <source>
        <dbReference type="Proteomes" id="UP001408356"/>
    </source>
</evidence>
<dbReference type="EMBL" id="JARVKF010000406">
    <property type="protein sequence ID" value="KAK9416571.1"/>
    <property type="molecule type" value="Genomic_DNA"/>
</dbReference>
<protein>
    <submittedName>
        <fullName evidence="1">Uncharacterized protein</fullName>
    </submittedName>
</protein>
<evidence type="ECO:0000313" key="1">
    <source>
        <dbReference type="EMBL" id="KAK9416571.1"/>
    </source>
</evidence>
<keyword evidence="2" id="KW-1185">Reference proteome</keyword>